<dbReference type="SUPFAM" id="SSF53335">
    <property type="entry name" value="S-adenosyl-L-methionine-dependent methyltransferases"/>
    <property type="match status" value="1"/>
</dbReference>
<dbReference type="InterPro" id="IPR041698">
    <property type="entry name" value="Methyltransf_25"/>
</dbReference>
<reference evidence="2 3" key="1">
    <citation type="submission" date="2019-06" db="EMBL/GenBank/DDBJ databases">
        <title>Sequencing the genomes of 1000 actinobacteria strains.</title>
        <authorList>
            <person name="Klenk H.-P."/>
        </authorList>
    </citation>
    <scope>NUCLEOTIDE SEQUENCE [LARGE SCALE GENOMIC DNA]</scope>
    <source>
        <strain evidence="2 3">DSM 102200</strain>
    </source>
</reference>
<dbReference type="Gene3D" id="3.40.50.150">
    <property type="entry name" value="Vaccinia Virus protein VP39"/>
    <property type="match status" value="1"/>
</dbReference>
<dbReference type="RefSeq" id="WP_141957257.1">
    <property type="nucleotide sequence ID" value="NZ_VFOZ01000001.1"/>
</dbReference>
<dbReference type="PANTHER" id="PTHR45128:SF1">
    <property type="entry name" value="S-ADENOSYLMETHIONINE-DEPENDENT METHYLTRANSFERASE RV2258C"/>
    <property type="match status" value="1"/>
</dbReference>
<keyword evidence="2" id="KW-0489">Methyltransferase</keyword>
<evidence type="ECO:0000313" key="2">
    <source>
        <dbReference type="EMBL" id="TQL98688.1"/>
    </source>
</evidence>
<evidence type="ECO:0000313" key="3">
    <source>
        <dbReference type="Proteomes" id="UP000316096"/>
    </source>
</evidence>
<dbReference type="EMBL" id="VFOZ01000001">
    <property type="protein sequence ID" value="TQL98688.1"/>
    <property type="molecule type" value="Genomic_DNA"/>
</dbReference>
<dbReference type="CDD" id="cd02440">
    <property type="entry name" value="AdoMet_MTases"/>
    <property type="match status" value="1"/>
</dbReference>
<dbReference type="InterPro" id="IPR029063">
    <property type="entry name" value="SAM-dependent_MTases_sf"/>
</dbReference>
<dbReference type="Pfam" id="PF13649">
    <property type="entry name" value="Methyltransf_25"/>
    <property type="match status" value="1"/>
</dbReference>
<dbReference type="InterPro" id="IPR053173">
    <property type="entry name" value="SAM-binding_MTase"/>
</dbReference>
<accession>A0A543CNK5</accession>
<dbReference type="GO" id="GO:0032259">
    <property type="term" value="P:methylation"/>
    <property type="evidence" value="ECO:0007669"/>
    <property type="project" value="UniProtKB-KW"/>
</dbReference>
<dbReference type="OrthoDB" id="3289938at2"/>
<sequence length="334" mass="35852">MEGMFAARTVVRGWARAAQALALLEAVHEAGWLGFLAEPRGLAVLRDFTGLTAGRLEDVLGALAAYDIVERDADVVRLAPAFALLSAGDAPVDLTDMLAHLAMLPRLVRDAVADGPGAPLDEGDALVLAKATAGRVTPVSQEVFRILVDALPEYQVLGEGGRLLDVGCGVGWAMLDLATLFPQGRQVGLELVPEVAAETRRRAEALGVQDRVEVRCQDARTFDEENAFDLSFWAHPFFAESARGGVLKMIFHALKPGGSLLMQELFVPPEPGDEAGARGFALDRLLYRHWGAEFAPSAERLCEEAASAGFERSRIAETGLGRVVVMRRPEVTSA</sequence>
<dbReference type="GO" id="GO:0008168">
    <property type="term" value="F:methyltransferase activity"/>
    <property type="evidence" value="ECO:0007669"/>
    <property type="project" value="UniProtKB-KW"/>
</dbReference>
<organism evidence="2 3">
    <name type="scientific">Actinoallomurus bryophytorum</name>
    <dbReference type="NCBI Taxonomy" id="1490222"/>
    <lineage>
        <taxon>Bacteria</taxon>
        <taxon>Bacillati</taxon>
        <taxon>Actinomycetota</taxon>
        <taxon>Actinomycetes</taxon>
        <taxon>Streptosporangiales</taxon>
        <taxon>Thermomonosporaceae</taxon>
        <taxon>Actinoallomurus</taxon>
    </lineage>
</organism>
<name>A0A543CNK5_9ACTN</name>
<keyword evidence="3" id="KW-1185">Reference proteome</keyword>
<feature type="domain" description="Methyltransferase" evidence="1">
    <location>
        <begin position="164"/>
        <end position="258"/>
    </location>
</feature>
<dbReference type="Proteomes" id="UP000316096">
    <property type="component" value="Unassembled WGS sequence"/>
</dbReference>
<keyword evidence="2" id="KW-0808">Transferase</keyword>
<protein>
    <submittedName>
        <fullName evidence="2">Methyltransferase family protein</fullName>
    </submittedName>
</protein>
<dbReference type="PANTHER" id="PTHR45128">
    <property type="entry name" value="METHYLTRANSFERASE TYPE 11"/>
    <property type="match status" value="1"/>
</dbReference>
<gene>
    <name evidence="2" type="ORF">FB559_4316</name>
</gene>
<comment type="caution">
    <text evidence="2">The sequence shown here is derived from an EMBL/GenBank/DDBJ whole genome shotgun (WGS) entry which is preliminary data.</text>
</comment>
<dbReference type="AlphaFoldDB" id="A0A543CNK5"/>
<proteinExistence type="predicted"/>
<evidence type="ECO:0000259" key="1">
    <source>
        <dbReference type="Pfam" id="PF13649"/>
    </source>
</evidence>